<proteinExistence type="predicted"/>
<reference evidence="2" key="1">
    <citation type="journal article" date="2015" name="Nature">
        <title>Complex archaea that bridge the gap between prokaryotes and eukaryotes.</title>
        <authorList>
            <person name="Spang A."/>
            <person name="Saw J.H."/>
            <person name="Jorgensen S.L."/>
            <person name="Zaremba-Niedzwiedzka K."/>
            <person name="Martijn J."/>
            <person name="Lind A.E."/>
            <person name="van Eijk R."/>
            <person name="Schleper C."/>
            <person name="Guy L."/>
            <person name="Ettema T.J."/>
        </authorList>
    </citation>
    <scope>NUCLEOTIDE SEQUENCE</scope>
</reference>
<comment type="caution">
    <text evidence="2">The sequence shown here is derived from an EMBL/GenBank/DDBJ whole genome shotgun (WGS) entry which is preliminary data.</text>
</comment>
<protein>
    <submittedName>
        <fullName evidence="2">Uncharacterized protein</fullName>
    </submittedName>
</protein>
<keyword evidence="1" id="KW-1133">Transmembrane helix</keyword>
<keyword evidence="1" id="KW-0812">Transmembrane</keyword>
<gene>
    <name evidence="2" type="ORF">LCGC14_0663530</name>
</gene>
<organism evidence="2">
    <name type="scientific">marine sediment metagenome</name>
    <dbReference type="NCBI Taxonomy" id="412755"/>
    <lineage>
        <taxon>unclassified sequences</taxon>
        <taxon>metagenomes</taxon>
        <taxon>ecological metagenomes</taxon>
    </lineage>
</organism>
<dbReference type="EMBL" id="LAZR01001280">
    <property type="protein sequence ID" value="KKN47360.1"/>
    <property type="molecule type" value="Genomic_DNA"/>
</dbReference>
<keyword evidence="1" id="KW-0472">Membrane</keyword>
<name>A0A0F9QSX6_9ZZZZ</name>
<evidence type="ECO:0000256" key="1">
    <source>
        <dbReference type="SAM" id="Phobius"/>
    </source>
</evidence>
<feature type="transmembrane region" description="Helical" evidence="1">
    <location>
        <begin position="6"/>
        <end position="23"/>
    </location>
</feature>
<evidence type="ECO:0000313" key="2">
    <source>
        <dbReference type="EMBL" id="KKN47360.1"/>
    </source>
</evidence>
<sequence length="46" mass="5442">MKTSKIIVLISVFSVIIFYSFLIPRTNAKEWIYERADTERISEFSV</sequence>
<accession>A0A0F9QSX6</accession>
<dbReference type="AlphaFoldDB" id="A0A0F9QSX6"/>